<reference evidence="2 3" key="1">
    <citation type="submission" date="2019-07" db="EMBL/GenBank/DDBJ databases">
        <title>Litoreibacter alkalisoli sp. nov., isolated from saline-alkaline soil.</title>
        <authorList>
            <person name="Wang S."/>
            <person name="Xu L."/>
            <person name="Xing Y.-T."/>
            <person name="Sun J.-Q."/>
        </authorList>
    </citation>
    <scope>NUCLEOTIDE SEQUENCE [LARGE SCALE GENOMIC DNA]</scope>
    <source>
        <strain evidence="2 3">LN3S51</strain>
    </source>
</reference>
<protein>
    <submittedName>
        <fullName evidence="2">Uncharacterized protein</fullName>
    </submittedName>
</protein>
<dbReference type="EMBL" id="CP042261">
    <property type="protein sequence ID" value="QDY68203.1"/>
    <property type="molecule type" value="Genomic_DNA"/>
</dbReference>
<feature type="transmembrane region" description="Helical" evidence="1">
    <location>
        <begin position="36"/>
        <end position="55"/>
    </location>
</feature>
<evidence type="ECO:0000313" key="2">
    <source>
        <dbReference type="EMBL" id="QDY68203.1"/>
    </source>
</evidence>
<keyword evidence="1" id="KW-0812">Transmembrane</keyword>
<dbReference type="AlphaFoldDB" id="A0A5B8IS08"/>
<organism evidence="2 3">
    <name type="scientific">Qingshengfaniella alkalisoli</name>
    <dbReference type="NCBI Taxonomy" id="2599296"/>
    <lineage>
        <taxon>Bacteria</taxon>
        <taxon>Pseudomonadati</taxon>
        <taxon>Pseudomonadota</taxon>
        <taxon>Alphaproteobacteria</taxon>
        <taxon>Rhodobacterales</taxon>
        <taxon>Paracoccaceae</taxon>
        <taxon>Qingshengfaniella</taxon>
    </lineage>
</organism>
<keyword evidence="1" id="KW-0472">Membrane</keyword>
<dbReference type="Proteomes" id="UP000318483">
    <property type="component" value="Chromosome"/>
</dbReference>
<evidence type="ECO:0000313" key="3">
    <source>
        <dbReference type="Proteomes" id="UP000318483"/>
    </source>
</evidence>
<name>A0A5B8IS08_9RHOB</name>
<keyword evidence="3" id="KW-1185">Reference proteome</keyword>
<dbReference type="KEGG" id="lit:FPZ52_00175"/>
<proteinExistence type="predicted"/>
<accession>A0A5B8IS08</accession>
<gene>
    <name evidence="2" type="ORF">FPZ52_00175</name>
</gene>
<dbReference type="RefSeq" id="WP_146362601.1">
    <property type="nucleotide sequence ID" value="NZ_CP042261.1"/>
</dbReference>
<dbReference type="OrthoDB" id="7869559at2"/>
<keyword evidence="1" id="KW-1133">Transmembrane helix</keyword>
<sequence length="80" mass="9013">MRKLSALGCIVGFGAFWVYGYIALSSAMGQHDVHTMNFVLCALGLFVGVISWAYIERDQRRRKLPPARARLEEELAEEPV</sequence>
<evidence type="ECO:0000256" key="1">
    <source>
        <dbReference type="SAM" id="Phobius"/>
    </source>
</evidence>